<proteinExistence type="predicted"/>
<dbReference type="GO" id="GO:0003677">
    <property type="term" value="F:DNA binding"/>
    <property type="evidence" value="ECO:0007669"/>
    <property type="project" value="InterPro"/>
</dbReference>
<dbReference type="NCBIfam" id="TIGR01764">
    <property type="entry name" value="excise"/>
    <property type="match status" value="1"/>
</dbReference>
<gene>
    <name evidence="2" type="ORF">ADS79_00830</name>
</gene>
<dbReference type="InterPro" id="IPR041657">
    <property type="entry name" value="HTH_17"/>
</dbReference>
<dbReference type="InterPro" id="IPR010093">
    <property type="entry name" value="SinI_DNA-bd"/>
</dbReference>
<protein>
    <submittedName>
        <fullName evidence="2">Excisionase</fullName>
    </submittedName>
</protein>
<name>A0A0K9Z072_9BACL</name>
<evidence type="ECO:0000313" key="2">
    <source>
        <dbReference type="EMBL" id="KNB74292.1"/>
    </source>
</evidence>
<dbReference type="STRING" id="54915.ADS79_00830"/>
<dbReference type="EMBL" id="LGIQ01000002">
    <property type="protein sequence ID" value="KNB74292.1"/>
    <property type="molecule type" value="Genomic_DNA"/>
</dbReference>
<dbReference type="AlphaFoldDB" id="A0A0K9Z072"/>
<dbReference type="PATRIC" id="fig|54915.3.peg.5307"/>
<comment type="caution">
    <text evidence="2">The sequence shown here is derived from an EMBL/GenBank/DDBJ whole genome shotgun (WGS) entry which is preliminary data.</text>
</comment>
<evidence type="ECO:0000313" key="3">
    <source>
        <dbReference type="Proteomes" id="UP000036834"/>
    </source>
</evidence>
<reference evidence="3" key="1">
    <citation type="submission" date="2015-07" db="EMBL/GenBank/DDBJ databases">
        <title>Genome sequencing project for genomic taxonomy and phylogenomics of Bacillus-like bacteria.</title>
        <authorList>
            <person name="Liu B."/>
            <person name="Wang J."/>
            <person name="Zhu Y."/>
            <person name="Liu G."/>
            <person name="Chen Q."/>
            <person name="Chen Z."/>
            <person name="Lan J."/>
            <person name="Che J."/>
            <person name="Ge C."/>
            <person name="Shi H."/>
            <person name="Pan Z."/>
            <person name="Liu X."/>
        </authorList>
    </citation>
    <scope>NUCLEOTIDE SEQUENCE [LARGE SCALE GENOMIC DNA]</scope>
    <source>
        <strain evidence="3">DSM 9887</strain>
    </source>
</reference>
<feature type="domain" description="Helix-turn-helix" evidence="1">
    <location>
        <begin position="70"/>
        <end position="115"/>
    </location>
</feature>
<dbReference type="Pfam" id="PF12728">
    <property type="entry name" value="HTH_17"/>
    <property type="match status" value="1"/>
</dbReference>
<evidence type="ECO:0000259" key="1">
    <source>
        <dbReference type="Pfam" id="PF12728"/>
    </source>
</evidence>
<dbReference type="OrthoDB" id="2474498at2"/>
<sequence length="127" mass="14318">MRDMKNVWMFCLCVVLLIGSWMISDVTKSIAAYGDSATHNTAQIASILVTISNELNGLNDKKASEDKQIFDAAEAAEYLGIAEQILAKLLDSKDIPALQINSIYRFSKRALDEWVYEQSKKHTIYQK</sequence>
<dbReference type="Proteomes" id="UP000036834">
    <property type="component" value="Unassembled WGS sequence"/>
</dbReference>
<organism evidence="2 3">
    <name type="scientific">Brevibacillus reuszeri</name>
    <dbReference type="NCBI Taxonomy" id="54915"/>
    <lineage>
        <taxon>Bacteria</taxon>
        <taxon>Bacillati</taxon>
        <taxon>Bacillota</taxon>
        <taxon>Bacilli</taxon>
        <taxon>Bacillales</taxon>
        <taxon>Paenibacillaceae</taxon>
        <taxon>Brevibacillus</taxon>
    </lineage>
</organism>
<accession>A0A0K9Z072</accession>